<keyword evidence="8" id="KW-1185">Reference proteome</keyword>
<evidence type="ECO:0000256" key="4">
    <source>
        <dbReference type="ARBA" id="ARBA00022989"/>
    </source>
</evidence>
<dbReference type="PANTHER" id="PTHR30250">
    <property type="entry name" value="PST FAMILY PREDICTED COLANIC ACID TRANSPORTER"/>
    <property type="match status" value="1"/>
</dbReference>
<dbReference type="STRING" id="906968.Trebr_1813"/>
<feature type="transmembrane region" description="Helical" evidence="6">
    <location>
        <begin position="371"/>
        <end position="393"/>
    </location>
</feature>
<dbReference type="EMBL" id="CP002696">
    <property type="protein sequence ID" value="AEE17233.1"/>
    <property type="molecule type" value="Genomic_DNA"/>
</dbReference>
<name>F4LIK8_TREBD</name>
<keyword evidence="4 6" id="KW-1133">Transmembrane helix</keyword>
<evidence type="ECO:0000313" key="8">
    <source>
        <dbReference type="Proteomes" id="UP000006546"/>
    </source>
</evidence>
<dbReference type="GO" id="GO:0042910">
    <property type="term" value="F:xenobiotic transmembrane transporter activity"/>
    <property type="evidence" value="ECO:0007669"/>
    <property type="project" value="InterPro"/>
</dbReference>
<evidence type="ECO:0000256" key="3">
    <source>
        <dbReference type="ARBA" id="ARBA00022692"/>
    </source>
</evidence>
<sequence>MRIYYALLRRSYSPYTRLKLPNMKNKECLVKTSAESNVAEKSCFHSDTVTDSVVLSAYTTSSKRIARNTLMLYFRQILIMLVSLYTVRVILHTLGAEDYGIYNVVAGVVVLFSFVNNAMATGTQRFLNFELGRKNAEAAKKVYSISLLIHTGISVVFIILAETAGLWFVSSKLNIPAVRRDAAVWVYQFTVLTTVVNIFRVPYHAVIIAYEKMSFFAKISILEAFLKLGIVFLLTVSHSDKLISYSLLLCGVSFIILIVYKIYCNKHFEIAHFAVPKEKGVAGELVSFSGWSLLGAVANVSNSQGTNIVLNMFTNVTVNAAMGIANQVNSAVYSFVVNFQTAFNPQIVKSYAAGEREKFNSFVFRTSKISFLLLWMIVLPLSLNLEGILTVWLKNVPVYSMGFVQLILIYSLIDALNGSLWVAVQARGKIKTYQIIVSILIFANLPASIIAFRFGASTYSILIIRIFLAVIVTIFRILYLKKNMSFKAFSFLRDVIFRCVCIALLSFFIVRVCVSGLDGPSYFFISCLLSVVFCGVFSFFIGLKKEERKVVLRFLKTKLGRKR</sequence>
<feature type="transmembrane region" description="Helical" evidence="6">
    <location>
        <begin position="522"/>
        <end position="543"/>
    </location>
</feature>
<feature type="transmembrane region" description="Helical" evidence="6">
    <location>
        <begin position="72"/>
        <end position="94"/>
    </location>
</feature>
<proteinExistence type="predicted"/>
<feature type="transmembrane region" description="Helical" evidence="6">
    <location>
        <begin position="242"/>
        <end position="263"/>
    </location>
</feature>
<feature type="transmembrane region" description="Helical" evidence="6">
    <location>
        <begin position="182"/>
        <end position="203"/>
    </location>
</feature>
<evidence type="ECO:0000313" key="7">
    <source>
        <dbReference type="EMBL" id="AEE17233.1"/>
    </source>
</evidence>
<dbReference type="KEGG" id="tbe:Trebr_1813"/>
<feature type="transmembrane region" description="Helical" evidence="6">
    <location>
        <begin position="100"/>
        <end position="121"/>
    </location>
</feature>
<dbReference type="InterPro" id="IPR050833">
    <property type="entry name" value="Poly_Biosynth_Transport"/>
</dbReference>
<dbReference type="OrthoDB" id="5365632at2"/>
<evidence type="ECO:0000256" key="6">
    <source>
        <dbReference type="SAM" id="Phobius"/>
    </source>
</evidence>
<protein>
    <submittedName>
        <fullName evidence="7">Multi antimicrobial extrusion protein MatE</fullName>
    </submittedName>
</protein>
<dbReference type="AlphaFoldDB" id="F4LIK8"/>
<dbReference type="Pfam" id="PF01554">
    <property type="entry name" value="MatE"/>
    <property type="match status" value="1"/>
</dbReference>
<dbReference type="PANTHER" id="PTHR30250:SF26">
    <property type="entry name" value="PSMA PROTEIN"/>
    <property type="match status" value="1"/>
</dbReference>
<evidence type="ECO:0000256" key="5">
    <source>
        <dbReference type="ARBA" id="ARBA00023136"/>
    </source>
</evidence>
<dbReference type="HOGENOM" id="CLU_040798_1_0_12"/>
<dbReference type="eggNOG" id="COG2244">
    <property type="taxonomic scope" value="Bacteria"/>
</dbReference>
<feature type="transmembrane region" description="Helical" evidence="6">
    <location>
        <begin position="215"/>
        <end position="236"/>
    </location>
</feature>
<evidence type="ECO:0000256" key="2">
    <source>
        <dbReference type="ARBA" id="ARBA00022475"/>
    </source>
</evidence>
<feature type="transmembrane region" description="Helical" evidence="6">
    <location>
        <begin position="460"/>
        <end position="479"/>
    </location>
</feature>
<dbReference type="InterPro" id="IPR002528">
    <property type="entry name" value="MATE_fam"/>
</dbReference>
<keyword evidence="5 6" id="KW-0472">Membrane</keyword>
<keyword evidence="2" id="KW-1003">Cell membrane</keyword>
<accession>F4LIK8</accession>
<dbReference type="Proteomes" id="UP000006546">
    <property type="component" value="Chromosome"/>
</dbReference>
<gene>
    <name evidence="7" type="ordered locus">Trebr_1813</name>
</gene>
<feature type="transmembrane region" description="Helical" evidence="6">
    <location>
        <begin position="142"/>
        <end position="170"/>
    </location>
</feature>
<evidence type="ECO:0000256" key="1">
    <source>
        <dbReference type="ARBA" id="ARBA00004651"/>
    </source>
</evidence>
<dbReference type="GO" id="GO:0015297">
    <property type="term" value="F:antiporter activity"/>
    <property type="evidence" value="ECO:0007669"/>
    <property type="project" value="InterPro"/>
</dbReference>
<feature type="transmembrane region" description="Helical" evidence="6">
    <location>
        <begin position="491"/>
        <end position="510"/>
    </location>
</feature>
<dbReference type="GO" id="GO:0005886">
    <property type="term" value="C:plasma membrane"/>
    <property type="evidence" value="ECO:0007669"/>
    <property type="project" value="UniProtKB-SubCell"/>
</dbReference>
<comment type="subcellular location">
    <subcellularLocation>
        <location evidence="1">Cell membrane</location>
        <topology evidence="1">Multi-pass membrane protein</topology>
    </subcellularLocation>
</comment>
<organism evidence="7 8">
    <name type="scientific">Treponema brennaborense (strain DSM 12168 / CIP 105900 / DD5/3)</name>
    <dbReference type="NCBI Taxonomy" id="906968"/>
    <lineage>
        <taxon>Bacteria</taxon>
        <taxon>Pseudomonadati</taxon>
        <taxon>Spirochaetota</taxon>
        <taxon>Spirochaetia</taxon>
        <taxon>Spirochaetales</taxon>
        <taxon>Treponemataceae</taxon>
        <taxon>Treponema</taxon>
    </lineage>
</organism>
<keyword evidence="3 6" id="KW-0812">Transmembrane</keyword>
<reference evidence="8" key="1">
    <citation type="submission" date="2011-04" db="EMBL/GenBank/DDBJ databases">
        <title>The complete genome of Treponema brennaborense DSM 12168.</title>
        <authorList>
            <person name="Lucas S."/>
            <person name="Han J."/>
            <person name="Lapidus A."/>
            <person name="Bruce D."/>
            <person name="Goodwin L."/>
            <person name="Pitluck S."/>
            <person name="Peters L."/>
            <person name="Kyrpides N."/>
            <person name="Mavromatis K."/>
            <person name="Ivanova N."/>
            <person name="Mikhailova N."/>
            <person name="Pagani I."/>
            <person name="Teshima H."/>
            <person name="Detter J.C."/>
            <person name="Tapia R."/>
            <person name="Han C."/>
            <person name="Land M."/>
            <person name="Hauser L."/>
            <person name="Markowitz V."/>
            <person name="Cheng J.-F."/>
            <person name="Hugenholtz P."/>
            <person name="Woyke T."/>
            <person name="Wu D."/>
            <person name="Gronow S."/>
            <person name="Wellnitz S."/>
            <person name="Brambilla E."/>
            <person name="Klenk H.-P."/>
            <person name="Eisen J.A."/>
        </authorList>
    </citation>
    <scope>NUCLEOTIDE SEQUENCE [LARGE SCALE GENOMIC DNA]</scope>
    <source>
        <strain evidence="8">DSM 12168 / CIP 105900 / DD5/3</strain>
    </source>
</reference>
<feature type="transmembrane region" description="Helical" evidence="6">
    <location>
        <begin position="399"/>
        <end position="423"/>
    </location>
</feature>
<feature type="transmembrane region" description="Helical" evidence="6">
    <location>
        <begin position="435"/>
        <end position="454"/>
    </location>
</feature>